<feature type="region of interest" description="Disordered" evidence="1">
    <location>
        <begin position="759"/>
        <end position="833"/>
    </location>
</feature>
<dbReference type="Proteomes" id="UP000694388">
    <property type="component" value="Unplaced"/>
</dbReference>
<proteinExistence type="predicted"/>
<feature type="region of interest" description="Disordered" evidence="1">
    <location>
        <begin position="2165"/>
        <end position="2222"/>
    </location>
</feature>
<feature type="region of interest" description="Disordered" evidence="1">
    <location>
        <begin position="375"/>
        <end position="396"/>
    </location>
</feature>
<protein>
    <submittedName>
        <fullName evidence="2">Uncharacterized protein</fullName>
    </submittedName>
</protein>
<feature type="compositionally biased region" description="Acidic residues" evidence="1">
    <location>
        <begin position="1484"/>
        <end position="1496"/>
    </location>
</feature>
<dbReference type="GeneTree" id="ENSGT01150000289848"/>
<dbReference type="PANTHER" id="PTHR12239:SF41">
    <property type="entry name" value="MEMBRANE ASSOCIATED PROTEIN, PUTATIVE-RELATED"/>
    <property type="match status" value="1"/>
</dbReference>
<feature type="compositionally biased region" description="Basic and acidic residues" evidence="1">
    <location>
        <begin position="2178"/>
        <end position="2188"/>
    </location>
</feature>
<accession>A0A8C4R3F2</accession>
<keyword evidence="3" id="KW-1185">Reference proteome</keyword>
<dbReference type="InterPro" id="IPR052293">
    <property type="entry name" value="SRRP"/>
</dbReference>
<name>A0A8C4R3F2_EPTBU</name>
<feature type="region of interest" description="Disordered" evidence="1">
    <location>
        <begin position="1466"/>
        <end position="1496"/>
    </location>
</feature>
<feature type="region of interest" description="Disordered" evidence="1">
    <location>
        <begin position="1524"/>
        <end position="1562"/>
    </location>
</feature>
<organism evidence="2 3">
    <name type="scientific">Eptatretus burgeri</name>
    <name type="common">Inshore hagfish</name>
    <dbReference type="NCBI Taxonomy" id="7764"/>
    <lineage>
        <taxon>Eukaryota</taxon>
        <taxon>Metazoa</taxon>
        <taxon>Chordata</taxon>
        <taxon>Craniata</taxon>
        <taxon>Vertebrata</taxon>
        <taxon>Cyclostomata</taxon>
        <taxon>Myxini</taxon>
        <taxon>Myxiniformes</taxon>
        <taxon>Myxinidae</taxon>
        <taxon>Eptatretinae</taxon>
        <taxon>Eptatretus</taxon>
    </lineage>
</organism>
<feature type="compositionally biased region" description="Basic and acidic residues" evidence="1">
    <location>
        <begin position="1147"/>
        <end position="1162"/>
    </location>
</feature>
<reference evidence="2" key="2">
    <citation type="submission" date="2025-09" db="UniProtKB">
        <authorList>
            <consortium name="Ensembl"/>
        </authorList>
    </citation>
    <scope>IDENTIFICATION</scope>
</reference>
<reference evidence="2" key="1">
    <citation type="submission" date="2025-08" db="UniProtKB">
        <authorList>
            <consortium name="Ensembl"/>
        </authorList>
    </citation>
    <scope>IDENTIFICATION</scope>
</reference>
<dbReference type="Ensembl" id="ENSEBUT00000025286.1">
    <property type="protein sequence ID" value="ENSEBUP00000024710.1"/>
    <property type="gene ID" value="ENSEBUG00000015252.1"/>
</dbReference>
<dbReference type="PANTHER" id="PTHR12239">
    <property type="entry name" value="PROTEIN CBG20215-RELATED"/>
    <property type="match status" value="1"/>
</dbReference>
<feature type="compositionally biased region" description="Polar residues" evidence="1">
    <location>
        <begin position="375"/>
        <end position="393"/>
    </location>
</feature>
<sequence>MSNEAQNFCSHIKHCHDHLASMDDTSLAPLAMVAQEMGGWKHHTFQLLLKGMTLEKAILPPEPPAFLLIRVVHLFLSKRQASSASLSFFCYHCLKKASMHRKWSYGERMDRESPGKMAAQGLGRIGSDKPKCIDGEGLSKLSGQGVMMCKEANTSQCVSSVGSKRLCGMESGRASPNKDDEVLGRARDFLWDISPSTFLKFYILCASESNGGKLPDQVKAIGEQDLLATVSENWEEGLRAGMKQLFCSVTNLLLDTGHFDIAFAVCRLWVSFRCRGHLANAIQLLPLSSIPPVLLLALTSAIHQQFGSLELSLCMELCLLGLRHTEPLQLQALSNRNFPVSSNSFPGVIAQALASNSLFPIPGFQSHSFNVQETQPLQHSTEQLQQRTESPEYNSEPPILIAEPPLVIIESEQLGDEPPDLIAEPPHLVIEPSFYNVEPPHLVAEISWSCTEPPCLVAEDPYIHLPIVSQHKNHHEISGTIELPSSALAQPPESCSVASSTLRATLCLTVAHITPTGDKDLRKVALLAAFLACPCSSAYLNLKRAWAVEQDYRFDSWNHLPGQALESSSLLQGAVLESGLHSPDCTLDSFLSPALHCEMSLELKSSWTFDPEFWGWEILNRELEKKTRTSEREFTIEMRESIYQIGEVDMESSIAPKFDSESDIPKTNGGAFVTMKEGVRGIDRTRKNEDICEKRELHRQHYSEINREWQLESLIERNNEPWKFIIDDGPLGKEKQKDGDLKKRGEDLTLEIEAKFEKGQESCRDSKKRGRRRSPAEDYISWRSLIRQSRGTSQKSRRGRGSRGVQQTGNRLGTGPALGSCCGSQKRVGRNRGVRRGRGVRVNHMMGLLAAVQCGSGRGRGVASNREGRSTGVRLITAFNTRGGRILGAPLLSRVHCNNTGEWKGDKIKLKGEKFVEFVREKLGDCGREKLGEFRREELGEFRREELGEFRTGEWGAFERGELSRERLGELGREKLGELGREKLGGLERDRLGELEREKLGELEREKLGELERDRLGELERDRLGELGRDRLGELGRDRLGELGRDRLGELGRDRLGELGRDRLGELGRERLGGLGRDQLGGLGRDRLGELGRDQLGELGTDRLGELGRNRLGEFQREKLGEWQHNTLLNGHDVERVLYHQREQDKVEEREVVEEEKGERSGTMHGKGPGVADVGKPGYKQTEEEKYVQVGTCSGGEIKTVEEVGGELLRTYGKTSAKQENSKIEGFHLCLDTSGESQYKVKGNGWNSILDCKGFAKKTKVKENIERNNDDISMKQTCNMVLLQEDIFELIKEGNENNSTKNVKQVKESETKQERTVWKNQIKEALIVDHKQNNYRKQNRVNAKIKEKSTQDMEKSKVMDDVIQKNMVHRISKNKALNSEKQSQVAVEEEGLWAAEEEDVVQEVEEEKWHRLAGEEHWLAEEECWSVDEAEEEEEEEEKRLRVTETQEEKLKVAEAEGERLRVAETEEERLKVSEEGERLKVTEEEEERLIEEEGVEMLRQAEEEEMLNVMEEEDKMHRIVEEEQKEMLRPAEEEEMLRESEQKEMLRPAEEEEMLRESEEKEAIRMAEEEGGLRAVEEKEGLCVVGEDEERLSVEEEKGLHAVEKEKCLCRKKEEEEEEALCMVEEEEGLQVVREEEEEVLCPVGMVEGIRIVEEEGSSMAAEMILCPANLETTYQAIEGSKTLVAVDIPVMAKKGSQVPTEKHCQTLVEEDSRTFTNLKARVQPNVGSRTLIDMKTRFMAEESSRFTGEEVSCNFMDVEMHIPTEDVFLVSEERTQFLVKESSGTLEDVGILVALQEHSWVMEKERFCIAAEESSPVIMEKHSHLKAENKPSTWIDVDTHFPAEIGSLISKERGTHDLVREGSGTLIDVSMPVLVAEEMNSVPSEEVACTPPEKVAHLPPEEVSQVPAEGGIPLMVGVIAHVREEEDLACASAEEEGSSIQLKEGLKALTDVNLHLTTEHDTPVSEERVTRVLKKLHSGALMGEKTPVSVKEGSLVHSKKLAYVKTHVLEEACSRTKIDVKNRAMAEEGLLAIAVECSQDPPKESLRNHVRAEGSRISAEDYMIPATESFSPLMDVCTSVLKDISLVLAKNGSDVSMKEDEGILIDVDFCNSAEVWPRLPAETSKSMTNVETNICEEECILAKEGPGVPAEEGHGVPAEERHGVQAEEGPGMPEEEGPRVPAKEEPGPPAEEGIDVPVEGPCAPMEEGPGALADEEPDAPAEVEAGVPAKEGPDVPVKEGTDALAKEGLDVLVEKGPGVPAKEGPDVPMEEGAGALVEEGPWCVCSRGSWCAGGRKAWCASRRGAWCANGREAWCTCGRGAWCAGGRGAWCAGKRGA</sequence>
<evidence type="ECO:0000313" key="3">
    <source>
        <dbReference type="Proteomes" id="UP000694388"/>
    </source>
</evidence>
<feature type="region of interest" description="Disordered" evidence="1">
    <location>
        <begin position="1427"/>
        <end position="1446"/>
    </location>
</feature>
<evidence type="ECO:0000256" key="1">
    <source>
        <dbReference type="SAM" id="MobiDB-lite"/>
    </source>
</evidence>
<feature type="region of interest" description="Disordered" evidence="1">
    <location>
        <begin position="1147"/>
        <end position="1177"/>
    </location>
</feature>
<feature type="compositionally biased region" description="Acidic residues" evidence="1">
    <location>
        <begin position="1427"/>
        <end position="1437"/>
    </location>
</feature>
<feature type="compositionally biased region" description="Basic and acidic residues" evidence="1">
    <location>
        <begin position="1466"/>
        <end position="1483"/>
    </location>
</feature>
<evidence type="ECO:0000313" key="2">
    <source>
        <dbReference type="Ensembl" id="ENSEBUP00000024710.1"/>
    </source>
</evidence>